<dbReference type="Pfam" id="PF00728">
    <property type="entry name" value="Glyco_hydro_20"/>
    <property type="match status" value="1"/>
</dbReference>
<accession>A0ABZ1U955</accession>
<keyword evidence="5" id="KW-0326">Glycosidase</keyword>
<evidence type="ECO:0000256" key="2">
    <source>
        <dbReference type="ARBA" id="ARBA00006285"/>
    </source>
</evidence>
<evidence type="ECO:0000313" key="8">
    <source>
        <dbReference type="EMBL" id="WUQ87489.1"/>
    </source>
</evidence>
<gene>
    <name evidence="8" type="ORF">OHA16_33695</name>
</gene>
<evidence type="ECO:0000256" key="4">
    <source>
        <dbReference type="ARBA" id="ARBA00022801"/>
    </source>
</evidence>
<dbReference type="EMBL" id="CP108110">
    <property type="protein sequence ID" value="WUQ87489.1"/>
    <property type="molecule type" value="Genomic_DNA"/>
</dbReference>
<dbReference type="InterPro" id="IPR029018">
    <property type="entry name" value="Hex-like_dom2"/>
</dbReference>
<keyword evidence="9" id="KW-1185">Reference proteome</keyword>
<feature type="domain" description="Glycoside hydrolase family 20 catalytic" evidence="6">
    <location>
        <begin position="201"/>
        <end position="514"/>
    </location>
</feature>
<dbReference type="InterPro" id="IPR025705">
    <property type="entry name" value="Beta_hexosaminidase_sua/sub"/>
</dbReference>
<dbReference type="SUPFAM" id="SSF55545">
    <property type="entry name" value="beta-N-acetylhexosaminidase-like domain"/>
    <property type="match status" value="1"/>
</dbReference>
<dbReference type="Gene3D" id="3.20.20.80">
    <property type="entry name" value="Glycosidases"/>
    <property type="match status" value="1"/>
</dbReference>
<evidence type="ECO:0000259" key="6">
    <source>
        <dbReference type="Pfam" id="PF00728"/>
    </source>
</evidence>
<dbReference type="EC" id="3.2.1.52" evidence="3"/>
<comment type="similarity">
    <text evidence="2">Belongs to the glycosyl hydrolase 20 family.</text>
</comment>
<evidence type="ECO:0000259" key="7">
    <source>
        <dbReference type="Pfam" id="PF02838"/>
    </source>
</evidence>
<dbReference type="PANTHER" id="PTHR22600:SF57">
    <property type="entry name" value="BETA-N-ACETYLHEXOSAMINIDASE"/>
    <property type="match status" value="1"/>
</dbReference>
<sequence length="552" mass="59829">MPRPIAGLSVRTRVLLTLLCVLALTAAGFGLQRVLGPRDGTAARPVPAGPRTADRIVPVPLSVTPGSGPGYRLTDRTVIRTAPGTEAVERQAGEVRRIAERLAETLRRPTGLPLPVVEPAAGDGIALVLDPALPEATGTEGYRLTADADGVRITARGPEGLFRGTQTLRQLLPPGIESPAPAADGPEWTLAPVTVEDRPRYRYRGAMLDVARHFFTPAEVKGFIDRLALYKLNHLHLHLTDDQGWRIEVPARPALTAVGATSEVGGTPGGFYTAADYQEIVRYAQERYLTVVPEIDVPGHSNAALAAYPELDCTGSARPWPYTGTEVGFSTLCPTGDAVFTFTRDVVTELARLTPGPYLHIGGDEVKRIAPAEYAEFVRRVGEQVRAAGKTPVGWNQTAPGGIGLLQFWDGRAGRDTELREATERGAEVIMSPSGRSYLDMKYESTYPLGLVWAGTIDVRTAYDWDPDTLLPLRAGSVVGVEGPLWTETLDTPGALDLMLLPRLPALAELGWSPRESHDWGHFKGRLAEEGARWEAAGYAYERRPEVPWPNR</sequence>
<feature type="domain" description="Beta-hexosaminidase bacterial type N-terminal" evidence="7">
    <location>
        <begin position="55"/>
        <end position="197"/>
    </location>
</feature>
<dbReference type="RefSeq" id="WP_328958048.1">
    <property type="nucleotide sequence ID" value="NZ_CP108110.1"/>
</dbReference>
<reference evidence="8" key="1">
    <citation type="submission" date="2022-10" db="EMBL/GenBank/DDBJ databases">
        <title>The complete genomes of actinobacterial strains from the NBC collection.</title>
        <authorList>
            <person name="Joergensen T.S."/>
            <person name="Alvarez Arevalo M."/>
            <person name="Sterndorff E.B."/>
            <person name="Faurdal D."/>
            <person name="Vuksanovic O."/>
            <person name="Mourched A.-S."/>
            <person name="Charusanti P."/>
            <person name="Shaw S."/>
            <person name="Blin K."/>
            <person name="Weber T."/>
        </authorList>
    </citation>
    <scope>NUCLEOTIDE SEQUENCE</scope>
    <source>
        <strain evidence="8">NBC_00222</strain>
    </source>
</reference>
<dbReference type="InterPro" id="IPR015882">
    <property type="entry name" value="HEX_bac_N"/>
</dbReference>
<evidence type="ECO:0000256" key="5">
    <source>
        <dbReference type="ARBA" id="ARBA00023295"/>
    </source>
</evidence>
<dbReference type="InterPro" id="IPR017853">
    <property type="entry name" value="GH"/>
</dbReference>
<name>A0ABZ1U955_9ACTN</name>
<dbReference type="SUPFAM" id="SSF51445">
    <property type="entry name" value="(Trans)glycosidases"/>
    <property type="match status" value="1"/>
</dbReference>
<dbReference type="PRINTS" id="PR00738">
    <property type="entry name" value="GLHYDRLASE20"/>
</dbReference>
<dbReference type="InterPro" id="IPR015883">
    <property type="entry name" value="Glyco_hydro_20_cat"/>
</dbReference>
<comment type="catalytic activity">
    <reaction evidence="1">
        <text>Hydrolysis of terminal non-reducing N-acetyl-D-hexosamine residues in N-acetyl-beta-D-hexosaminides.</text>
        <dbReference type="EC" id="3.2.1.52"/>
    </reaction>
</comment>
<dbReference type="Proteomes" id="UP001432222">
    <property type="component" value="Chromosome"/>
</dbReference>
<proteinExistence type="inferred from homology"/>
<organism evidence="8 9">
    <name type="scientific">Kitasatospora purpeofusca</name>
    <dbReference type="NCBI Taxonomy" id="67352"/>
    <lineage>
        <taxon>Bacteria</taxon>
        <taxon>Bacillati</taxon>
        <taxon>Actinomycetota</taxon>
        <taxon>Actinomycetes</taxon>
        <taxon>Kitasatosporales</taxon>
        <taxon>Streptomycetaceae</taxon>
        <taxon>Kitasatospora</taxon>
    </lineage>
</organism>
<evidence type="ECO:0000313" key="9">
    <source>
        <dbReference type="Proteomes" id="UP001432222"/>
    </source>
</evidence>
<dbReference type="Pfam" id="PF02838">
    <property type="entry name" value="Glyco_hydro_20b"/>
    <property type="match status" value="1"/>
</dbReference>
<protein>
    <recommendedName>
        <fullName evidence="3">beta-N-acetylhexosaminidase</fullName>
        <ecNumber evidence="3">3.2.1.52</ecNumber>
    </recommendedName>
</protein>
<dbReference type="Gene3D" id="3.30.379.10">
    <property type="entry name" value="Chitobiase/beta-hexosaminidase domain 2-like"/>
    <property type="match status" value="1"/>
</dbReference>
<dbReference type="CDD" id="cd06568">
    <property type="entry name" value="GH20_SpHex_like"/>
    <property type="match status" value="1"/>
</dbReference>
<dbReference type="PANTHER" id="PTHR22600">
    <property type="entry name" value="BETA-HEXOSAMINIDASE"/>
    <property type="match status" value="1"/>
</dbReference>
<evidence type="ECO:0000256" key="1">
    <source>
        <dbReference type="ARBA" id="ARBA00001231"/>
    </source>
</evidence>
<keyword evidence="4" id="KW-0378">Hydrolase</keyword>
<evidence type="ECO:0000256" key="3">
    <source>
        <dbReference type="ARBA" id="ARBA00012663"/>
    </source>
</evidence>